<dbReference type="EMBL" id="CAKOGL010000003">
    <property type="protein sequence ID" value="CAH2084517.1"/>
    <property type="molecule type" value="Genomic_DNA"/>
</dbReference>
<keyword evidence="1" id="KW-0812">Transmembrane</keyword>
<evidence type="ECO:0000313" key="3">
    <source>
        <dbReference type="Proteomes" id="UP001153954"/>
    </source>
</evidence>
<proteinExistence type="predicted"/>
<reference evidence="2" key="1">
    <citation type="submission" date="2022-03" db="EMBL/GenBank/DDBJ databases">
        <authorList>
            <person name="Tunstrom K."/>
        </authorList>
    </citation>
    <scope>NUCLEOTIDE SEQUENCE</scope>
</reference>
<name>A0AAU9TG31_EUPED</name>
<dbReference type="AlphaFoldDB" id="A0AAU9TG31"/>
<dbReference type="Proteomes" id="UP001153954">
    <property type="component" value="Unassembled WGS sequence"/>
</dbReference>
<evidence type="ECO:0000313" key="2">
    <source>
        <dbReference type="EMBL" id="CAH2084517.1"/>
    </source>
</evidence>
<keyword evidence="1" id="KW-1133">Transmembrane helix</keyword>
<sequence length="193" mass="22329">MCTPCVSECADKIIQKEISDTGIISLSPVCKFYTAFVTLNAEKNTKSNLMYPSHNPITTGNLEDSYIPDLFKATPTELLPITIKNVLLEALNVIKDQILGVQHRVLKEQQQKFKNNIISTFSFTSFIFETIMLLFLLYKFCPWIRIQTLRLYWNDNNDDQPRRTQIFNNCFDNSRRRQNIEISTTSILTTSCI</sequence>
<protein>
    <submittedName>
        <fullName evidence="2">Uncharacterized protein</fullName>
    </submittedName>
</protein>
<keyword evidence="3" id="KW-1185">Reference proteome</keyword>
<keyword evidence="1" id="KW-0472">Membrane</keyword>
<accession>A0AAU9TG31</accession>
<evidence type="ECO:0000256" key="1">
    <source>
        <dbReference type="SAM" id="Phobius"/>
    </source>
</evidence>
<organism evidence="2 3">
    <name type="scientific">Euphydryas editha</name>
    <name type="common">Edith's checkerspot</name>
    <dbReference type="NCBI Taxonomy" id="104508"/>
    <lineage>
        <taxon>Eukaryota</taxon>
        <taxon>Metazoa</taxon>
        <taxon>Ecdysozoa</taxon>
        <taxon>Arthropoda</taxon>
        <taxon>Hexapoda</taxon>
        <taxon>Insecta</taxon>
        <taxon>Pterygota</taxon>
        <taxon>Neoptera</taxon>
        <taxon>Endopterygota</taxon>
        <taxon>Lepidoptera</taxon>
        <taxon>Glossata</taxon>
        <taxon>Ditrysia</taxon>
        <taxon>Papilionoidea</taxon>
        <taxon>Nymphalidae</taxon>
        <taxon>Nymphalinae</taxon>
        <taxon>Euphydryas</taxon>
    </lineage>
</organism>
<comment type="caution">
    <text evidence="2">The sequence shown here is derived from an EMBL/GenBank/DDBJ whole genome shotgun (WGS) entry which is preliminary data.</text>
</comment>
<feature type="transmembrane region" description="Helical" evidence="1">
    <location>
        <begin position="117"/>
        <end position="138"/>
    </location>
</feature>
<gene>
    <name evidence="2" type="ORF">EEDITHA_LOCUS1074</name>
</gene>